<dbReference type="EMBL" id="JARKIB010000792">
    <property type="protein sequence ID" value="KAJ7691857.1"/>
    <property type="molecule type" value="Genomic_DNA"/>
</dbReference>
<accession>A0AAD7GJC9</accession>
<evidence type="ECO:0000256" key="1">
    <source>
        <dbReference type="SAM" id="MobiDB-lite"/>
    </source>
</evidence>
<dbReference type="Proteomes" id="UP001215598">
    <property type="component" value="Unassembled WGS sequence"/>
</dbReference>
<feature type="region of interest" description="Disordered" evidence="1">
    <location>
        <begin position="67"/>
        <end position="105"/>
    </location>
</feature>
<protein>
    <submittedName>
        <fullName evidence="2">Uncharacterized protein</fullName>
    </submittedName>
</protein>
<keyword evidence="3" id="KW-1185">Reference proteome</keyword>
<organism evidence="2 3">
    <name type="scientific">Mycena metata</name>
    <dbReference type="NCBI Taxonomy" id="1033252"/>
    <lineage>
        <taxon>Eukaryota</taxon>
        <taxon>Fungi</taxon>
        <taxon>Dikarya</taxon>
        <taxon>Basidiomycota</taxon>
        <taxon>Agaricomycotina</taxon>
        <taxon>Agaricomycetes</taxon>
        <taxon>Agaricomycetidae</taxon>
        <taxon>Agaricales</taxon>
        <taxon>Marasmiineae</taxon>
        <taxon>Mycenaceae</taxon>
        <taxon>Mycena</taxon>
    </lineage>
</organism>
<reference evidence="2" key="1">
    <citation type="submission" date="2023-03" db="EMBL/GenBank/DDBJ databases">
        <title>Massive genome expansion in bonnet fungi (Mycena s.s.) driven by repeated elements and novel gene families across ecological guilds.</title>
        <authorList>
            <consortium name="Lawrence Berkeley National Laboratory"/>
            <person name="Harder C.B."/>
            <person name="Miyauchi S."/>
            <person name="Viragh M."/>
            <person name="Kuo A."/>
            <person name="Thoen E."/>
            <person name="Andreopoulos B."/>
            <person name="Lu D."/>
            <person name="Skrede I."/>
            <person name="Drula E."/>
            <person name="Henrissat B."/>
            <person name="Morin E."/>
            <person name="Kohler A."/>
            <person name="Barry K."/>
            <person name="LaButti K."/>
            <person name="Morin E."/>
            <person name="Salamov A."/>
            <person name="Lipzen A."/>
            <person name="Mereny Z."/>
            <person name="Hegedus B."/>
            <person name="Baldrian P."/>
            <person name="Stursova M."/>
            <person name="Weitz H."/>
            <person name="Taylor A."/>
            <person name="Grigoriev I.V."/>
            <person name="Nagy L.G."/>
            <person name="Martin F."/>
            <person name="Kauserud H."/>
        </authorList>
    </citation>
    <scope>NUCLEOTIDE SEQUENCE</scope>
    <source>
        <strain evidence="2">CBHHK182m</strain>
    </source>
</reference>
<gene>
    <name evidence="2" type="ORF">B0H16DRAFT_1752178</name>
</gene>
<feature type="region of interest" description="Disordered" evidence="1">
    <location>
        <begin position="138"/>
        <end position="192"/>
    </location>
</feature>
<feature type="compositionally biased region" description="Low complexity" evidence="1">
    <location>
        <begin position="138"/>
        <end position="147"/>
    </location>
</feature>
<proteinExistence type="predicted"/>
<comment type="caution">
    <text evidence="2">The sequence shown here is derived from an EMBL/GenBank/DDBJ whole genome shotgun (WGS) entry which is preliminary data.</text>
</comment>
<evidence type="ECO:0000313" key="3">
    <source>
        <dbReference type="Proteomes" id="UP001215598"/>
    </source>
</evidence>
<feature type="compositionally biased region" description="Low complexity" evidence="1">
    <location>
        <begin position="178"/>
        <end position="191"/>
    </location>
</feature>
<evidence type="ECO:0000313" key="2">
    <source>
        <dbReference type="EMBL" id="KAJ7691857.1"/>
    </source>
</evidence>
<feature type="compositionally biased region" description="Low complexity" evidence="1">
    <location>
        <begin position="77"/>
        <end position="86"/>
    </location>
</feature>
<dbReference type="AlphaFoldDB" id="A0AAD7GJC9"/>
<sequence>MVCSAADRAAALSSPTACPVLPLSNGECDITRDHQRRSPCKRSYSATSSLSPPCTDRLRACSARRLSIPRSPPSARPPACTAPAASLRLPRTTNTTRAPSDLHRGGWGDFLCPNPTRLPQACLVPAQPFTLAHAASLPSSMLSPSSPQQGPNDTEERRSASFSPRSRPTPPVAHRSLADSTSGLSATSSLSPNENVHPPAHFDVFLYLLVLPLSTFTSD</sequence>
<name>A0AAD7GJC9_9AGAR</name>